<protein>
    <submittedName>
        <fullName evidence="2">Uncharacterized protein</fullName>
    </submittedName>
</protein>
<keyword evidence="1" id="KW-0472">Membrane</keyword>
<evidence type="ECO:0000313" key="3">
    <source>
        <dbReference type="Proteomes" id="UP001205740"/>
    </source>
</evidence>
<proteinExistence type="predicted"/>
<feature type="transmembrane region" description="Helical" evidence="1">
    <location>
        <begin position="12"/>
        <end position="36"/>
    </location>
</feature>
<evidence type="ECO:0000256" key="1">
    <source>
        <dbReference type="SAM" id="Phobius"/>
    </source>
</evidence>
<gene>
    <name evidence="2" type="ORF">LX12_000885</name>
</gene>
<sequence>MSRVKSLARSRVALWSAGWVGLYIGCTAFAFIRLAADERSQST</sequence>
<keyword evidence="3" id="KW-1185">Reference proteome</keyword>
<evidence type="ECO:0000313" key="2">
    <source>
        <dbReference type="EMBL" id="MCP2159706.1"/>
    </source>
</evidence>
<dbReference type="EMBL" id="JAMTCG010000002">
    <property type="protein sequence ID" value="MCP2159706.1"/>
    <property type="molecule type" value="Genomic_DNA"/>
</dbReference>
<dbReference type="Proteomes" id="UP001205740">
    <property type="component" value="Unassembled WGS sequence"/>
</dbReference>
<name>A0ABT1GXV2_9NOCA</name>
<reference evidence="2 3" key="1">
    <citation type="submission" date="2022-06" db="EMBL/GenBank/DDBJ databases">
        <title>Genomic Encyclopedia of Archaeal and Bacterial Type Strains, Phase II (KMG-II): from individual species to whole genera.</title>
        <authorList>
            <person name="Goeker M."/>
        </authorList>
    </citation>
    <scope>NUCLEOTIDE SEQUENCE [LARGE SCALE GENOMIC DNA]</scope>
    <source>
        <strain evidence="2 3">DSM 45037</strain>
    </source>
</reference>
<comment type="caution">
    <text evidence="2">The sequence shown here is derived from an EMBL/GenBank/DDBJ whole genome shotgun (WGS) entry which is preliminary data.</text>
</comment>
<dbReference type="RefSeq" id="WP_301284189.1">
    <property type="nucleotide sequence ID" value="NZ_BAAAOE010000001.1"/>
</dbReference>
<organism evidence="2 3">
    <name type="scientific">Williamsia serinedens</name>
    <dbReference type="NCBI Taxonomy" id="391736"/>
    <lineage>
        <taxon>Bacteria</taxon>
        <taxon>Bacillati</taxon>
        <taxon>Actinomycetota</taxon>
        <taxon>Actinomycetes</taxon>
        <taxon>Mycobacteriales</taxon>
        <taxon>Nocardiaceae</taxon>
        <taxon>Williamsia</taxon>
    </lineage>
</organism>
<keyword evidence="1" id="KW-1133">Transmembrane helix</keyword>
<accession>A0ABT1GXV2</accession>
<keyword evidence="1" id="KW-0812">Transmembrane</keyword>